<feature type="binding site" evidence="1">
    <location>
        <position position="10"/>
    </location>
    <ligand>
        <name>Zn(2+)</name>
        <dbReference type="ChEBI" id="CHEBI:29105"/>
    </ligand>
</feature>
<proteinExistence type="predicted"/>
<comment type="caution">
    <text evidence="3">The sequence shown here is derived from an EMBL/GenBank/DDBJ whole genome shotgun (WGS) entry which is preliminary data.</text>
</comment>
<evidence type="ECO:0000313" key="4">
    <source>
        <dbReference type="Proteomes" id="UP001431783"/>
    </source>
</evidence>
<keyword evidence="4" id="KW-1185">Reference proteome</keyword>
<reference evidence="3 4" key="1">
    <citation type="submission" date="2023-03" db="EMBL/GenBank/DDBJ databases">
        <title>Genome insight into feeding habits of ladybird beetles.</title>
        <authorList>
            <person name="Li H.-S."/>
            <person name="Huang Y.-H."/>
            <person name="Pang H."/>
        </authorList>
    </citation>
    <scope>NUCLEOTIDE SEQUENCE [LARGE SCALE GENOMIC DNA]</scope>
    <source>
        <strain evidence="3">SYSU_2023b</strain>
        <tissue evidence="3">Whole body</tissue>
    </source>
</reference>
<dbReference type="AlphaFoldDB" id="A0AAW1TQH2"/>
<dbReference type="PROSITE" id="PS51915">
    <property type="entry name" value="ZAD"/>
    <property type="match status" value="1"/>
</dbReference>
<dbReference type="SUPFAM" id="SSF57716">
    <property type="entry name" value="Glucocorticoid receptor-like (DNA-binding domain)"/>
    <property type="match status" value="1"/>
</dbReference>
<keyword evidence="1" id="KW-0862">Zinc</keyword>
<evidence type="ECO:0000256" key="1">
    <source>
        <dbReference type="PROSITE-ProRule" id="PRU01263"/>
    </source>
</evidence>
<organism evidence="3 4">
    <name type="scientific">Henosepilachna vigintioctopunctata</name>
    <dbReference type="NCBI Taxonomy" id="420089"/>
    <lineage>
        <taxon>Eukaryota</taxon>
        <taxon>Metazoa</taxon>
        <taxon>Ecdysozoa</taxon>
        <taxon>Arthropoda</taxon>
        <taxon>Hexapoda</taxon>
        <taxon>Insecta</taxon>
        <taxon>Pterygota</taxon>
        <taxon>Neoptera</taxon>
        <taxon>Endopterygota</taxon>
        <taxon>Coleoptera</taxon>
        <taxon>Polyphaga</taxon>
        <taxon>Cucujiformia</taxon>
        <taxon>Coccinelloidea</taxon>
        <taxon>Coccinellidae</taxon>
        <taxon>Epilachninae</taxon>
        <taxon>Epilachnini</taxon>
        <taxon>Henosepilachna</taxon>
    </lineage>
</organism>
<feature type="binding site" evidence="1">
    <location>
        <position position="13"/>
    </location>
    <ligand>
        <name>Zn(2+)</name>
        <dbReference type="ChEBI" id="CHEBI:29105"/>
    </ligand>
</feature>
<accession>A0AAW1TQH2</accession>
<dbReference type="InterPro" id="IPR012934">
    <property type="entry name" value="Znf_AD"/>
</dbReference>
<dbReference type="Pfam" id="PF07776">
    <property type="entry name" value="zf-AD"/>
    <property type="match status" value="1"/>
</dbReference>
<protein>
    <recommendedName>
        <fullName evidence="2">ZAD domain-containing protein</fullName>
    </recommendedName>
</protein>
<evidence type="ECO:0000313" key="3">
    <source>
        <dbReference type="EMBL" id="KAK9869384.1"/>
    </source>
</evidence>
<keyword evidence="1" id="KW-0479">Metal-binding</keyword>
<feature type="domain" description="ZAD" evidence="2">
    <location>
        <begin position="8"/>
        <end position="82"/>
    </location>
</feature>
<evidence type="ECO:0000259" key="2">
    <source>
        <dbReference type="PROSITE" id="PS51915"/>
    </source>
</evidence>
<dbReference type="EMBL" id="JARQZJ010000001">
    <property type="protein sequence ID" value="KAK9869384.1"/>
    <property type="molecule type" value="Genomic_DNA"/>
</dbReference>
<feature type="binding site" evidence="1">
    <location>
        <position position="55"/>
    </location>
    <ligand>
        <name>Zn(2+)</name>
        <dbReference type="ChEBI" id="CHEBI:29105"/>
    </ligand>
</feature>
<name>A0AAW1TQH2_9CUCU</name>
<dbReference type="Proteomes" id="UP001431783">
    <property type="component" value="Unassembled WGS sequence"/>
</dbReference>
<dbReference type="GO" id="GO:0008270">
    <property type="term" value="F:zinc ion binding"/>
    <property type="evidence" value="ECO:0007669"/>
    <property type="project" value="UniProtKB-UniRule"/>
</dbReference>
<sequence>MTMYSLPNFCRVCLKYDKNLIDLAHIENEPSETLMSKLEQCVSEVDWTAYKPLLCHPCIKRLNLAFSFKKQCVQSANVLRSYLELVKETQKKTESQNVSTSDSQSSPGAFMVLPNQKFVKIVVGPQQQNSFQNVFLNLIPTAGGINPPALAPVSVNTVPPPAPSLKDHLNTNKDTNQNVFVNLNNTMQKFIPIAPSKLMVKSPSNNTPVINQLLTDTKTEELSVEIDPTIFGLGSDSDSSAQEEEVNDWDEVITQSQINSKDVTKMNGDKGKSSKKEIFMGIMFLSFLSMQLIF</sequence>
<feature type="binding site" evidence="1">
    <location>
        <position position="58"/>
    </location>
    <ligand>
        <name>Zn(2+)</name>
        <dbReference type="ChEBI" id="CHEBI:29105"/>
    </ligand>
</feature>
<dbReference type="SMART" id="SM00868">
    <property type="entry name" value="zf-AD"/>
    <property type="match status" value="1"/>
</dbReference>
<gene>
    <name evidence="3" type="ORF">WA026_003141</name>
</gene>
<keyword evidence="1" id="KW-0863">Zinc-finger</keyword>
<dbReference type="GO" id="GO:0005634">
    <property type="term" value="C:nucleus"/>
    <property type="evidence" value="ECO:0007669"/>
    <property type="project" value="InterPro"/>
</dbReference>